<dbReference type="EMBL" id="FMZM01000001">
    <property type="protein sequence ID" value="SDC07008.1"/>
    <property type="molecule type" value="Genomic_DNA"/>
</dbReference>
<dbReference type="RefSeq" id="WP_090849892.1">
    <property type="nucleotide sequence ID" value="NZ_FMZM01000001.1"/>
</dbReference>
<reference evidence="1 2" key="1">
    <citation type="submission" date="2016-10" db="EMBL/GenBank/DDBJ databases">
        <authorList>
            <person name="de Groot N.N."/>
        </authorList>
    </citation>
    <scope>NUCLEOTIDE SEQUENCE [LARGE SCALE GENOMIC DNA]</scope>
    <source>
        <strain evidence="1 2">CGMCC 4.6858</strain>
    </source>
</reference>
<keyword evidence="2" id="KW-1185">Reference proteome</keyword>
<evidence type="ECO:0000313" key="2">
    <source>
        <dbReference type="Proteomes" id="UP000199034"/>
    </source>
</evidence>
<accession>A0A1G6IKJ0</accession>
<dbReference type="PROSITE" id="PS51257">
    <property type="entry name" value="PROKAR_LIPOPROTEIN"/>
    <property type="match status" value="1"/>
</dbReference>
<protein>
    <submittedName>
        <fullName evidence="1">Uncharacterized protein</fullName>
    </submittedName>
</protein>
<proteinExistence type="predicted"/>
<dbReference type="Proteomes" id="UP000199034">
    <property type="component" value="Unassembled WGS sequence"/>
</dbReference>
<evidence type="ECO:0000313" key="1">
    <source>
        <dbReference type="EMBL" id="SDC07008.1"/>
    </source>
</evidence>
<dbReference type="STRING" id="1045774.SAMN05421872_101213"/>
<sequence>MPRRLLAPLAVVPLLLGGCSLGDDATGDQDDRPVVAVGDVIEGRAVLPEVTRGIEVRLPSGPAYFEVDDDLRAVPDDEVPGEFEDVPAADDARVLRLAWGREFLGYGSDVMRLMTGSDVGDEGLDVTLALVADGRRTEVPDVGQLNGVGDPDRVYVGVPRDADDLALEVTYDGVTQTVDLATRAVDPGRAAGLYDVPLAADRSLGDGGGSCPVSERTRGLEPLFACGVLDSWEVPYVDGLGWAGTGQVWFVADASSDLLALRWIGDDDLTDYRTRLRTWEVLADGVRPVSTLPRRLGNQQDDKRVVFAVEPRERHRVSFRATYVGRPTGTLLPGAPARPTVTLERSVRVPEPGADD</sequence>
<name>A0A1G6IKJ0_9ACTN</name>
<organism evidence="1 2">
    <name type="scientific">Nocardioides lianchengensis</name>
    <dbReference type="NCBI Taxonomy" id="1045774"/>
    <lineage>
        <taxon>Bacteria</taxon>
        <taxon>Bacillati</taxon>
        <taxon>Actinomycetota</taxon>
        <taxon>Actinomycetes</taxon>
        <taxon>Propionibacteriales</taxon>
        <taxon>Nocardioidaceae</taxon>
        <taxon>Nocardioides</taxon>
    </lineage>
</organism>
<dbReference type="AlphaFoldDB" id="A0A1G6IKJ0"/>
<gene>
    <name evidence="1" type="ORF">SAMN05421872_101213</name>
</gene>
<dbReference type="OrthoDB" id="3768524at2"/>